<dbReference type="PATRIC" id="fig|1348662.3.peg.1768"/>
<dbReference type="InterPro" id="IPR036873">
    <property type="entry name" value="Rhodanese-like_dom_sf"/>
</dbReference>
<dbReference type="eggNOG" id="COG2897">
    <property type="taxonomic scope" value="Bacteria"/>
</dbReference>
<feature type="domain" description="Rhodanese" evidence="3">
    <location>
        <begin position="16"/>
        <end position="134"/>
    </location>
</feature>
<evidence type="ECO:0000256" key="2">
    <source>
        <dbReference type="ARBA" id="ARBA00022737"/>
    </source>
</evidence>
<dbReference type="InterPro" id="IPR001763">
    <property type="entry name" value="Rhodanese-like_dom"/>
</dbReference>
<dbReference type="CDD" id="cd01449">
    <property type="entry name" value="TST_Repeat_2"/>
    <property type="match status" value="1"/>
</dbReference>
<dbReference type="HOGENOM" id="CLU_031618_0_1_11"/>
<sequence length="276" mass="29772">MSIIVSVDELTDRLYHGSRTTLLACTWVAGEDATQKKFHSEHIPTALCCDPATQLAAVPSSKLGRNPLPDKAILQRAFNSWGLQDNHEVVVYDQGKGIYAARAWWILTWAGVSNVKILDGGLDAWEAAGGDTVGGPGNLHNNCTLTPEPGQLPVATIDDVKAGNKLLIDTREANRYQGRKEHLDLKAGHIPGAVNLPSRELLNEDNTYKTPEQIRITFESVGVTDPRDVIIYSGSGIHSCQAVAAMHHAGLPGAAIYMGGWSQWCADPNNPVQHGA</sequence>
<dbReference type="PANTHER" id="PTHR11364">
    <property type="entry name" value="THIOSULFATE SULFERTANSFERASE"/>
    <property type="match status" value="1"/>
</dbReference>
<dbReference type="GeneID" id="78250521"/>
<keyword evidence="2" id="KW-0677">Repeat</keyword>
<gene>
    <name evidence="4" type="ORF">CARG_08950</name>
</gene>
<proteinExistence type="predicted"/>
<dbReference type="Gene3D" id="3.40.250.10">
    <property type="entry name" value="Rhodanese-like domain"/>
    <property type="match status" value="2"/>
</dbReference>
<keyword evidence="1" id="KW-0808">Transferase</keyword>
<protein>
    <recommendedName>
        <fullName evidence="3">Rhodanese domain-containing protein</fullName>
    </recommendedName>
</protein>
<evidence type="ECO:0000313" key="4">
    <source>
        <dbReference type="EMBL" id="AGU15887.1"/>
    </source>
</evidence>
<organism evidence="4 5">
    <name type="scientific">Corynebacterium argentoratense DSM 44202</name>
    <dbReference type="NCBI Taxonomy" id="1348662"/>
    <lineage>
        <taxon>Bacteria</taxon>
        <taxon>Bacillati</taxon>
        <taxon>Actinomycetota</taxon>
        <taxon>Actinomycetes</taxon>
        <taxon>Mycobacteriales</taxon>
        <taxon>Corynebacteriaceae</taxon>
        <taxon>Corynebacterium</taxon>
    </lineage>
</organism>
<evidence type="ECO:0000256" key="1">
    <source>
        <dbReference type="ARBA" id="ARBA00022679"/>
    </source>
</evidence>
<feature type="domain" description="Rhodanese" evidence="3">
    <location>
        <begin position="161"/>
        <end position="273"/>
    </location>
</feature>
<evidence type="ECO:0000259" key="3">
    <source>
        <dbReference type="PROSITE" id="PS50206"/>
    </source>
</evidence>
<dbReference type="RefSeq" id="WP_021012283.1">
    <property type="nucleotide sequence ID" value="NC_022198.1"/>
</dbReference>
<dbReference type="PANTHER" id="PTHR11364:SF27">
    <property type="entry name" value="SULFURTRANSFERASE"/>
    <property type="match status" value="1"/>
</dbReference>
<dbReference type="EMBL" id="CP006365">
    <property type="protein sequence ID" value="AGU15887.1"/>
    <property type="molecule type" value="Genomic_DNA"/>
</dbReference>
<dbReference type="SUPFAM" id="SSF52821">
    <property type="entry name" value="Rhodanese/Cell cycle control phosphatase"/>
    <property type="match status" value="2"/>
</dbReference>
<dbReference type="Pfam" id="PF00581">
    <property type="entry name" value="Rhodanese"/>
    <property type="match status" value="2"/>
</dbReference>
<keyword evidence="5" id="KW-1185">Reference proteome</keyword>
<dbReference type="GO" id="GO:0004792">
    <property type="term" value="F:thiosulfate-cyanide sulfurtransferase activity"/>
    <property type="evidence" value="ECO:0007669"/>
    <property type="project" value="TreeGrafter"/>
</dbReference>
<dbReference type="CDD" id="cd01448">
    <property type="entry name" value="TST_Repeat_1"/>
    <property type="match status" value="1"/>
</dbReference>
<dbReference type="PROSITE" id="PS50206">
    <property type="entry name" value="RHODANESE_3"/>
    <property type="match status" value="2"/>
</dbReference>
<evidence type="ECO:0000313" key="5">
    <source>
        <dbReference type="Proteomes" id="UP000016943"/>
    </source>
</evidence>
<dbReference type="STRING" id="1348662.CARG_08950"/>
<dbReference type="SMART" id="SM00450">
    <property type="entry name" value="RHOD"/>
    <property type="match status" value="2"/>
</dbReference>
<dbReference type="Proteomes" id="UP000016943">
    <property type="component" value="Chromosome"/>
</dbReference>
<accession>U3GZY5</accession>
<name>U3GZY5_9CORY</name>
<dbReference type="OrthoDB" id="9770030at2"/>
<reference evidence="4 5" key="1">
    <citation type="journal article" date="2013" name="Genome Announc.">
        <title>Whole-Genome Sequence of the Clinical Strain Corynebacterium argentoratense DSM 44202, Isolated from a Human Throat Specimen.</title>
        <authorList>
            <person name="Bomholt C."/>
            <person name="Glaub A."/>
            <person name="Gravermann K."/>
            <person name="Albersmeier A."/>
            <person name="Brinkrolf K."/>
            <person name="Ruckert C."/>
            <person name="Tauch A."/>
        </authorList>
    </citation>
    <scope>NUCLEOTIDE SEQUENCE [LARGE SCALE GENOMIC DNA]</scope>
    <source>
        <strain evidence="4">DSM 44202</strain>
    </source>
</reference>
<dbReference type="KEGG" id="caz:CARG_08950"/>
<dbReference type="AlphaFoldDB" id="U3GZY5"/>
<dbReference type="InterPro" id="IPR045078">
    <property type="entry name" value="TST/MPST-like"/>
</dbReference>